<accession>A0A8R1HI29</accession>
<dbReference type="EnsemblMetazoa" id="CJA02362.1">
    <property type="protein sequence ID" value="CJA02362.1"/>
    <property type="gene ID" value="WBGene00121565"/>
</dbReference>
<protein>
    <submittedName>
        <fullName evidence="1">Uncharacterized protein</fullName>
    </submittedName>
</protein>
<proteinExistence type="predicted"/>
<dbReference type="AlphaFoldDB" id="A0A8R1HI29"/>
<dbReference type="Proteomes" id="UP000005237">
    <property type="component" value="Unassembled WGS sequence"/>
</dbReference>
<reference evidence="1" key="2">
    <citation type="submission" date="2022-06" db="UniProtKB">
        <authorList>
            <consortium name="EnsemblMetazoa"/>
        </authorList>
    </citation>
    <scope>IDENTIFICATION</scope>
    <source>
        <strain evidence="1">DF5081</strain>
    </source>
</reference>
<reference evidence="2" key="1">
    <citation type="submission" date="2010-08" db="EMBL/GenBank/DDBJ databases">
        <authorList>
            <consortium name="Caenorhabditis japonica Sequencing Consortium"/>
            <person name="Wilson R.K."/>
        </authorList>
    </citation>
    <scope>NUCLEOTIDE SEQUENCE [LARGE SCALE GENOMIC DNA]</scope>
    <source>
        <strain evidence="2">DF5081</strain>
    </source>
</reference>
<evidence type="ECO:0000313" key="1">
    <source>
        <dbReference type="EnsemblMetazoa" id="CJA02362.1"/>
    </source>
</evidence>
<keyword evidence="2" id="KW-1185">Reference proteome</keyword>
<name>A0A8R1HI29_CAEJA</name>
<sequence length="117" mass="13414">MELLPEDVPNHFQNSSFFSILSLPCGKLVSRYYDRKISSDIFLTKTEKGRCECFRFVAAIVQNYNVYVLAETFVNSSSQETFGSLRTAVETLNGTDLWYAREILKMLDGYEGFKQGK</sequence>
<organism evidence="1 2">
    <name type="scientific">Caenorhabditis japonica</name>
    <dbReference type="NCBI Taxonomy" id="281687"/>
    <lineage>
        <taxon>Eukaryota</taxon>
        <taxon>Metazoa</taxon>
        <taxon>Ecdysozoa</taxon>
        <taxon>Nematoda</taxon>
        <taxon>Chromadorea</taxon>
        <taxon>Rhabditida</taxon>
        <taxon>Rhabditina</taxon>
        <taxon>Rhabditomorpha</taxon>
        <taxon>Rhabditoidea</taxon>
        <taxon>Rhabditidae</taxon>
        <taxon>Peloderinae</taxon>
        <taxon>Caenorhabditis</taxon>
    </lineage>
</organism>
<evidence type="ECO:0000313" key="2">
    <source>
        <dbReference type="Proteomes" id="UP000005237"/>
    </source>
</evidence>